<keyword evidence="5 16" id="KW-0820">tRNA-binding</keyword>
<feature type="binding site" evidence="15">
    <location>
        <position position="456"/>
    </location>
    <ligand>
        <name>Mg(2+)</name>
        <dbReference type="ChEBI" id="CHEBI:18420"/>
        <note>shared with alpha subunit</note>
    </ligand>
</feature>
<dbReference type="InterPro" id="IPR045060">
    <property type="entry name" value="Phe-tRNA-ligase_IIc_bsu"/>
</dbReference>
<dbReference type="GO" id="GO:0000049">
    <property type="term" value="F:tRNA binding"/>
    <property type="evidence" value="ECO:0007669"/>
    <property type="project" value="UniProtKB-UniRule"/>
</dbReference>
<dbReference type="Pfam" id="PF03483">
    <property type="entry name" value="B3_4"/>
    <property type="match status" value="1"/>
</dbReference>
<dbReference type="SUPFAM" id="SSF46955">
    <property type="entry name" value="Putative DNA-binding domain"/>
    <property type="match status" value="1"/>
</dbReference>
<proteinExistence type="inferred from homology"/>
<dbReference type="Gene3D" id="3.30.56.10">
    <property type="match status" value="2"/>
</dbReference>
<feature type="domain" description="FDX-ACB" evidence="18">
    <location>
        <begin position="699"/>
        <end position="785"/>
    </location>
</feature>
<name>A0AAE3AJU3_9FIRM</name>
<comment type="caution">
    <text evidence="20">The sequence shown here is derived from an EMBL/GenBank/DDBJ whole genome shotgun (WGS) entry which is preliminary data.</text>
</comment>
<keyword evidence="11 16" id="KW-0694">RNA-binding</keyword>
<evidence type="ECO:0000256" key="12">
    <source>
        <dbReference type="ARBA" id="ARBA00022917"/>
    </source>
</evidence>
<dbReference type="NCBIfam" id="TIGR00472">
    <property type="entry name" value="pheT_bact"/>
    <property type="match status" value="1"/>
</dbReference>
<keyword evidence="13 15" id="KW-0030">Aminoacyl-tRNA synthetase</keyword>
<evidence type="ECO:0000256" key="14">
    <source>
        <dbReference type="ARBA" id="ARBA00049255"/>
    </source>
</evidence>
<keyword evidence="8 15" id="KW-0547">Nucleotide-binding</keyword>
<dbReference type="SUPFAM" id="SSF54991">
    <property type="entry name" value="Anticodon-binding domain of PheRS"/>
    <property type="match status" value="1"/>
</dbReference>
<evidence type="ECO:0000256" key="9">
    <source>
        <dbReference type="ARBA" id="ARBA00022840"/>
    </source>
</evidence>
<feature type="binding site" evidence="15">
    <location>
        <position position="466"/>
    </location>
    <ligand>
        <name>Mg(2+)</name>
        <dbReference type="ChEBI" id="CHEBI:18420"/>
        <note>shared with alpha subunit</note>
    </ligand>
</feature>
<dbReference type="InterPro" id="IPR036690">
    <property type="entry name" value="Fdx_antiC-bd_sf"/>
</dbReference>
<dbReference type="InterPro" id="IPR005146">
    <property type="entry name" value="B3/B4_tRNA-bd"/>
</dbReference>
<dbReference type="GO" id="GO:0004826">
    <property type="term" value="F:phenylalanine-tRNA ligase activity"/>
    <property type="evidence" value="ECO:0007669"/>
    <property type="project" value="UniProtKB-UniRule"/>
</dbReference>
<comment type="subunit">
    <text evidence="3 15">Tetramer of two alpha and two beta subunits.</text>
</comment>
<dbReference type="InterPro" id="IPR012340">
    <property type="entry name" value="NA-bd_OB-fold"/>
</dbReference>
<comment type="catalytic activity">
    <reaction evidence="14 15">
        <text>tRNA(Phe) + L-phenylalanine + ATP = L-phenylalanyl-tRNA(Phe) + AMP + diphosphate + H(+)</text>
        <dbReference type="Rhea" id="RHEA:19413"/>
        <dbReference type="Rhea" id="RHEA-COMP:9668"/>
        <dbReference type="Rhea" id="RHEA-COMP:9699"/>
        <dbReference type="ChEBI" id="CHEBI:15378"/>
        <dbReference type="ChEBI" id="CHEBI:30616"/>
        <dbReference type="ChEBI" id="CHEBI:33019"/>
        <dbReference type="ChEBI" id="CHEBI:58095"/>
        <dbReference type="ChEBI" id="CHEBI:78442"/>
        <dbReference type="ChEBI" id="CHEBI:78531"/>
        <dbReference type="ChEBI" id="CHEBI:456215"/>
        <dbReference type="EC" id="6.1.1.20"/>
    </reaction>
</comment>
<dbReference type="CDD" id="cd02796">
    <property type="entry name" value="tRNA_bind_bactPheRS"/>
    <property type="match status" value="1"/>
</dbReference>
<evidence type="ECO:0000313" key="21">
    <source>
        <dbReference type="Proteomes" id="UP001199424"/>
    </source>
</evidence>
<dbReference type="InterPro" id="IPR009061">
    <property type="entry name" value="DNA-bd_dom_put_sf"/>
</dbReference>
<comment type="subcellular location">
    <subcellularLocation>
        <location evidence="1 15">Cytoplasm</location>
    </subcellularLocation>
</comment>
<evidence type="ECO:0000256" key="16">
    <source>
        <dbReference type="PROSITE-ProRule" id="PRU00209"/>
    </source>
</evidence>
<dbReference type="EC" id="6.1.1.20" evidence="15"/>
<dbReference type="InterPro" id="IPR045864">
    <property type="entry name" value="aa-tRNA-synth_II/BPL/LPL"/>
</dbReference>
<dbReference type="Gene3D" id="3.30.930.10">
    <property type="entry name" value="Bira Bifunctional Protein, Domain 2"/>
    <property type="match status" value="1"/>
</dbReference>
<accession>A0AAE3AJU3</accession>
<dbReference type="GO" id="GO:0140096">
    <property type="term" value="F:catalytic activity, acting on a protein"/>
    <property type="evidence" value="ECO:0007669"/>
    <property type="project" value="UniProtKB-ARBA"/>
</dbReference>
<keyword evidence="10 15" id="KW-0460">Magnesium</keyword>
<dbReference type="Pfam" id="PF17759">
    <property type="entry name" value="tRNA_synthFbeta"/>
    <property type="match status" value="1"/>
</dbReference>
<dbReference type="SUPFAM" id="SSF50249">
    <property type="entry name" value="Nucleic acid-binding proteins"/>
    <property type="match status" value="1"/>
</dbReference>
<dbReference type="GO" id="GO:0006432">
    <property type="term" value="P:phenylalanyl-tRNA aminoacylation"/>
    <property type="evidence" value="ECO:0007669"/>
    <property type="project" value="UniProtKB-UniRule"/>
</dbReference>
<feature type="domain" description="B5" evidence="19">
    <location>
        <begin position="401"/>
        <end position="478"/>
    </location>
</feature>
<evidence type="ECO:0000259" key="19">
    <source>
        <dbReference type="PROSITE" id="PS51483"/>
    </source>
</evidence>
<dbReference type="PROSITE" id="PS51447">
    <property type="entry name" value="FDX_ACB"/>
    <property type="match status" value="1"/>
</dbReference>
<dbReference type="PROSITE" id="PS51483">
    <property type="entry name" value="B5"/>
    <property type="match status" value="1"/>
</dbReference>
<dbReference type="SUPFAM" id="SSF56037">
    <property type="entry name" value="PheT/TilS domain"/>
    <property type="match status" value="1"/>
</dbReference>
<keyword evidence="6 15" id="KW-0436">Ligase</keyword>
<dbReference type="SMART" id="SM00873">
    <property type="entry name" value="B3_4"/>
    <property type="match status" value="1"/>
</dbReference>
<comment type="cofactor">
    <cofactor evidence="15">
        <name>Mg(2+)</name>
        <dbReference type="ChEBI" id="CHEBI:18420"/>
    </cofactor>
    <text evidence="15">Binds 2 magnesium ions per tetramer.</text>
</comment>
<dbReference type="Proteomes" id="UP001199424">
    <property type="component" value="Unassembled WGS sequence"/>
</dbReference>
<keyword evidence="4 15" id="KW-0963">Cytoplasm</keyword>
<dbReference type="GO" id="GO:0016740">
    <property type="term" value="F:transferase activity"/>
    <property type="evidence" value="ECO:0007669"/>
    <property type="project" value="UniProtKB-ARBA"/>
</dbReference>
<dbReference type="Gene3D" id="3.50.40.10">
    <property type="entry name" value="Phenylalanyl-trna Synthetase, Chain B, domain 3"/>
    <property type="match status" value="1"/>
</dbReference>
<dbReference type="SMART" id="SM00896">
    <property type="entry name" value="FDX-ACB"/>
    <property type="match status" value="1"/>
</dbReference>
<reference evidence="20" key="1">
    <citation type="submission" date="2021-10" db="EMBL/GenBank/DDBJ databases">
        <title>Anaerobic single-cell dispensing facilitates the cultivation of human gut bacteria.</title>
        <authorList>
            <person name="Afrizal A."/>
        </authorList>
    </citation>
    <scope>NUCLEOTIDE SEQUENCE</scope>
    <source>
        <strain evidence="20">CLA-AA-H250</strain>
    </source>
</reference>
<gene>
    <name evidence="15 20" type="primary">pheT</name>
    <name evidence="20" type="ORF">LKD31_12915</name>
</gene>
<dbReference type="PANTHER" id="PTHR10947">
    <property type="entry name" value="PHENYLALANYL-TRNA SYNTHETASE BETA CHAIN AND LEUCINE-RICH REPEAT-CONTAINING PROTEIN 47"/>
    <property type="match status" value="1"/>
</dbReference>
<dbReference type="HAMAP" id="MF_00283">
    <property type="entry name" value="Phe_tRNA_synth_beta1"/>
    <property type="match status" value="1"/>
</dbReference>
<keyword evidence="9 15" id="KW-0067">ATP-binding</keyword>
<evidence type="ECO:0000256" key="11">
    <source>
        <dbReference type="ARBA" id="ARBA00022884"/>
    </source>
</evidence>
<evidence type="ECO:0000256" key="1">
    <source>
        <dbReference type="ARBA" id="ARBA00004496"/>
    </source>
</evidence>
<dbReference type="InterPro" id="IPR004532">
    <property type="entry name" value="Phe-tRNA-ligase_IIc_bsu_bact"/>
</dbReference>
<dbReference type="InterPro" id="IPR033714">
    <property type="entry name" value="tRNA_bind_bactPheRS"/>
</dbReference>
<dbReference type="InterPro" id="IPR005147">
    <property type="entry name" value="tRNA_synthase_B5-dom"/>
</dbReference>
<dbReference type="SMART" id="SM00874">
    <property type="entry name" value="B5"/>
    <property type="match status" value="1"/>
</dbReference>
<protein>
    <recommendedName>
        <fullName evidence="15">Phenylalanine--tRNA ligase beta subunit</fullName>
        <ecNumber evidence="15">6.1.1.20</ecNumber>
    </recommendedName>
    <alternativeName>
        <fullName evidence="15">Phenylalanyl-tRNA synthetase beta subunit</fullName>
        <shortName evidence="15">PheRS</shortName>
    </alternativeName>
</protein>
<evidence type="ECO:0000256" key="10">
    <source>
        <dbReference type="ARBA" id="ARBA00022842"/>
    </source>
</evidence>
<dbReference type="Gene3D" id="2.40.50.140">
    <property type="entry name" value="Nucleic acid-binding proteins"/>
    <property type="match status" value="1"/>
</dbReference>
<dbReference type="GO" id="GO:0009328">
    <property type="term" value="C:phenylalanine-tRNA ligase complex"/>
    <property type="evidence" value="ECO:0007669"/>
    <property type="project" value="TreeGrafter"/>
</dbReference>
<feature type="binding site" evidence="15">
    <location>
        <position position="462"/>
    </location>
    <ligand>
        <name>Mg(2+)</name>
        <dbReference type="ChEBI" id="CHEBI:18420"/>
        <note>shared with alpha subunit</note>
    </ligand>
</feature>
<feature type="binding site" evidence="15">
    <location>
        <position position="465"/>
    </location>
    <ligand>
        <name>Mg(2+)</name>
        <dbReference type="ChEBI" id="CHEBI:18420"/>
        <note>shared with alpha subunit</note>
    </ligand>
</feature>
<keyword evidence="21" id="KW-1185">Reference proteome</keyword>
<dbReference type="InterPro" id="IPR020825">
    <property type="entry name" value="Phe-tRNA_synthase-like_B3/B4"/>
</dbReference>
<dbReference type="SUPFAM" id="SSF55681">
    <property type="entry name" value="Class II aaRS and biotin synthetases"/>
    <property type="match status" value="1"/>
</dbReference>
<evidence type="ECO:0000256" key="5">
    <source>
        <dbReference type="ARBA" id="ARBA00022555"/>
    </source>
</evidence>
<evidence type="ECO:0000256" key="4">
    <source>
        <dbReference type="ARBA" id="ARBA00022490"/>
    </source>
</evidence>
<dbReference type="GO" id="GO:0000287">
    <property type="term" value="F:magnesium ion binding"/>
    <property type="evidence" value="ECO:0007669"/>
    <property type="project" value="UniProtKB-UniRule"/>
</dbReference>
<dbReference type="EMBL" id="JAJEQC010000019">
    <property type="protein sequence ID" value="MCC2137894.1"/>
    <property type="molecule type" value="Genomic_DNA"/>
</dbReference>
<feature type="domain" description="TRNA-binding" evidence="17">
    <location>
        <begin position="40"/>
        <end position="147"/>
    </location>
</feature>
<dbReference type="PROSITE" id="PS50886">
    <property type="entry name" value="TRBD"/>
    <property type="match status" value="1"/>
</dbReference>
<dbReference type="AlphaFoldDB" id="A0AAE3AJU3"/>
<dbReference type="InterPro" id="IPR005121">
    <property type="entry name" value="Fdx_antiC-bd"/>
</dbReference>
<evidence type="ECO:0000313" key="20">
    <source>
        <dbReference type="EMBL" id="MCC2137894.1"/>
    </source>
</evidence>
<dbReference type="Gene3D" id="3.30.70.380">
    <property type="entry name" value="Ferrodoxin-fold anticodon-binding domain"/>
    <property type="match status" value="1"/>
</dbReference>
<dbReference type="RefSeq" id="WP_308450033.1">
    <property type="nucleotide sequence ID" value="NZ_JAJEQC010000019.1"/>
</dbReference>
<dbReference type="InterPro" id="IPR002547">
    <property type="entry name" value="tRNA-bd_dom"/>
</dbReference>
<dbReference type="PANTHER" id="PTHR10947:SF0">
    <property type="entry name" value="PHENYLALANINE--TRNA LIGASE BETA SUBUNIT"/>
    <property type="match status" value="1"/>
</dbReference>
<evidence type="ECO:0000259" key="18">
    <source>
        <dbReference type="PROSITE" id="PS51447"/>
    </source>
</evidence>
<evidence type="ECO:0000256" key="3">
    <source>
        <dbReference type="ARBA" id="ARBA00011209"/>
    </source>
</evidence>
<dbReference type="Pfam" id="PF03484">
    <property type="entry name" value="B5"/>
    <property type="match status" value="1"/>
</dbReference>
<dbReference type="InterPro" id="IPR041616">
    <property type="entry name" value="PheRS_beta_core"/>
</dbReference>
<evidence type="ECO:0000256" key="2">
    <source>
        <dbReference type="ARBA" id="ARBA00008653"/>
    </source>
</evidence>
<keyword evidence="12 15" id="KW-0648">Protein biosynthesis</keyword>
<evidence type="ECO:0000256" key="7">
    <source>
        <dbReference type="ARBA" id="ARBA00022723"/>
    </source>
</evidence>
<evidence type="ECO:0000256" key="8">
    <source>
        <dbReference type="ARBA" id="ARBA00022741"/>
    </source>
</evidence>
<comment type="similarity">
    <text evidence="2 15">Belongs to the phenylalanyl-tRNA synthetase beta subunit family. Type 1 subfamily.</text>
</comment>
<evidence type="ECO:0000256" key="15">
    <source>
        <dbReference type="HAMAP-Rule" id="MF_00283"/>
    </source>
</evidence>
<dbReference type="GO" id="GO:0005524">
    <property type="term" value="F:ATP binding"/>
    <property type="evidence" value="ECO:0007669"/>
    <property type="project" value="UniProtKB-UniRule"/>
</dbReference>
<organism evidence="20 21">
    <name type="scientific">Hominenteromicrobium mulieris</name>
    <dbReference type="NCBI Taxonomy" id="2885357"/>
    <lineage>
        <taxon>Bacteria</taxon>
        <taxon>Bacillati</taxon>
        <taxon>Bacillota</taxon>
        <taxon>Clostridia</taxon>
        <taxon>Eubacteriales</taxon>
        <taxon>Oscillospiraceae</taxon>
        <taxon>Hominenteromicrobium</taxon>
    </lineage>
</organism>
<dbReference type="Pfam" id="PF03147">
    <property type="entry name" value="FDX-ACB"/>
    <property type="match status" value="1"/>
</dbReference>
<evidence type="ECO:0000256" key="6">
    <source>
        <dbReference type="ARBA" id="ARBA00022598"/>
    </source>
</evidence>
<evidence type="ECO:0000259" key="17">
    <source>
        <dbReference type="PROSITE" id="PS50886"/>
    </source>
</evidence>
<dbReference type="Pfam" id="PF01588">
    <property type="entry name" value="tRNA_bind"/>
    <property type="match status" value="1"/>
</dbReference>
<evidence type="ECO:0000256" key="13">
    <source>
        <dbReference type="ARBA" id="ARBA00023146"/>
    </source>
</evidence>
<sequence>MLISMNWINDFVDLSGLDLEKLIHQFTLSTAEVEDIYYMGRDIKDVVVARIVFIENHPDSKKLHLLKVDAGDKVYDCVCGAPNVREGMLVAFAREGGSVSGMEITCAKIAGYESHGMCCSEKELGISADHSGLWEITDDLPLGTQITDAYGVKDVVFEVDNKSLTNRPDLWGHYGIAREFAALTNRELKPVSRMDLTPYASLPGIDIDIRDKELCYRYTGLKVRNITKKVSPVDMRIRLFYCGMRAINLLADLTNYLMLELGQPMHAFDCAKVDSIQVQRFSAPFEFETLDGTKRRIDENTLMICSKEEPVAIAGIMGGLNSEIEDNTDSLLLESANFDAVSVRKSSTRIGLRTDASMRYEKTLDPEMTDVAIEHFMQLLTEIDPGVEIISSMTDVYVRHYDKIDITFDKKFVDRYTGIDISDEQILNTLSALGFAPTLENEVFTAHVPSWRATKDVTIKADIIEEITRVYGYDNFKITTTKAALAPVMRTAGNNDDRWTKDLLVQRYGMHEVHSYIWCDAKKYKDLNIEIEDNVRVINAMTPDHTVLRRSMVPTMITYVNENKAYANDFGVFEIARVINGLGEDGLCDEQKHLGIALYSRTKSEKDLYLGLRDIMASISKELKHRYFEFRIAEAKHNWQHPRNTAEIYLDGTYVGFITVVHPSVQSKIDKKAVIVAGELNMDTLSSMAASVIHYEEPSKFPGIDIDLSLVIGADQTYSTLSDAWQNVTPLLKNVALIDSYNGVVKSITLRFTFSSNEKTLAKNEVQSYVDTIIENLAKIGVVLR</sequence>
<keyword evidence="7 15" id="KW-0479">Metal-binding</keyword>